<comment type="caution">
    <text evidence="1">The sequence shown here is derived from an EMBL/GenBank/DDBJ whole genome shotgun (WGS) entry which is preliminary data.</text>
</comment>
<gene>
    <name evidence="1" type="ORF">GCM10009007_10320</name>
</gene>
<dbReference type="AlphaFoldDB" id="A0A8J3CMD0"/>
<name>A0A8J3CMD0_9BURK</name>
<organism evidence="1 2">
    <name type="scientific">Formosimonas limnophila</name>
    <dbReference type="NCBI Taxonomy" id="1384487"/>
    <lineage>
        <taxon>Bacteria</taxon>
        <taxon>Pseudomonadati</taxon>
        <taxon>Pseudomonadota</taxon>
        <taxon>Betaproteobacteria</taxon>
        <taxon>Burkholderiales</taxon>
        <taxon>Burkholderiaceae</taxon>
        <taxon>Formosimonas</taxon>
    </lineage>
</organism>
<proteinExistence type="predicted"/>
<dbReference type="EMBL" id="BMZG01000005">
    <property type="protein sequence ID" value="GHA71440.1"/>
    <property type="molecule type" value="Genomic_DNA"/>
</dbReference>
<accession>A0A8J3CMD0</accession>
<dbReference type="RefSeq" id="WP_189492644.1">
    <property type="nucleotide sequence ID" value="NZ_BMZG01000005.1"/>
</dbReference>
<protein>
    <recommendedName>
        <fullName evidence="3">Glycosyl transferase family 1</fullName>
    </recommendedName>
</protein>
<evidence type="ECO:0008006" key="3">
    <source>
        <dbReference type="Google" id="ProtNLM"/>
    </source>
</evidence>
<dbReference type="Proteomes" id="UP000614287">
    <property type="component" value="Unassembled WGS sequence"/>
</dbReference>
<reference evidence="1" key="1">
    <citation type="journal article" date="2014" name="Int. J. Syst. Evol. Microbiol.">
        <title>Complete genome sequence of Corynebacterium casei LMG S-19264T (=DSM 44701T), isolated from a smear-ripened cheese.</title>
        <authorList>
            <consortium name="US DOE Joint Genome Institute (JGI-PGF)"/>
            <person name="Walter F."/>
            <person name="Albersmeier A."/>
            <person name="Kalinowski J."/>
            <person name="Ruckert C."/>
        </authorList>
    </citation>
    <scope>NUCLEOTIDE SEQUENCE</scope>
    <source>
        <strain evidence="1">KCTC 32501</strain>
    </source>
</reference>
<evidence type="ECO:0000313" key="1">
    <source>
        <dbReference type="EMBL" id="GHA71440.1"/>
    </source>
</evidence>
<keyword evidence="2" id="KW-1185">Reference proteome</keyword>
<reference evidence="1" key="2">
    <citation type="submission" date="2020-09" db="EMBL/GenBank/DDBJ databases">
        <authorList>
            <person name="Sun Q."/>
            <person name="Kim S."/>
        </authorList>
    </citation>
    <scope>NUCLEOTIDE SEQUENCE</scope>
    <source>
        <strain evidence="1">KCTC 32501</strain>
    </source>
</reference>
<evidence type="ECO:0000313" key="2">
    <source>
        <dbReference type="Proteomes" id="UP000614287"/>
    </source>
</evidence>
<sequence length="91" mass="10567">MRVLLIHQNFPGQFRRIAKQWAADSNMDVFGVGHRNALGLDGVKWIRYDLHRDAKVEHTHPYLVQMERAVLRGQAVPVYCYNSSKKVMSLM</sequence>